<sequence length="112" mass="12511">MLSNSSRSTHYELFTHLRPQTKKPCSPVFVTKNHSHGCKSMQAQEVSSNSTGHSHWHHRHHLHHHFRLYLRTCGSSLVPIQSTPVAVLHCSNSSRSRNLAAFSSASATSTLT</sequence>
<comment type="caution">
    <text evidence="1">The sequence shown here is derived from an EMBL/GenBank/DDBJ whole genome shotgun (WGS) entry which is preliminary data.</text>
</comment>
<proteinExistence type="predicted"/>
<dbReference type="Proteomes" id="UP000799755">
    <property type="component" value="Unassembled WGS sequence"/>
</dbReference>
<accession>A0ACB6R8N0</accession>
<protein>
    <submittedName>
        <fullName evidence="1">Uncharacterized protein</fullName>
    </submittedName>
</protein>
<dbReference type="EMBL" id="MU003497">
    <property type="protein sequence ID" value="KAF2474680.1"/>
    <property type="molecule type" value="Genomic_DNA"/>
</dbReference>
<gene>
    <name evidence="1" type="ORF">BDR25DRAFT_111043</name>
</gene>
<keyword evidence="2" id="KW-1185">Reference proteome</keyword>
<name>A0ACB6R8N0_9PLEO</name>
<organism evidence="1 2">
    <name type="scientific">Lindgomyces ingoldianus</name>
    <dbReference type="NCBI Taxonomy" id="673940"/>
    <lineage>
        <taxon>Eukaryota</taxon>
        <taxon>Fungi</taxon>
        <taxon>Dikarya</taxon>
        <taxon>Ascomycota</taxon>
        <taxon>Pezizomycotina</taxon>
        <taxon>Dothideomycetes</taxon>
        <taxon>Pleosporomycetidae</taxon>
        <taxon>Pleosporales</taxon>
        <taxon>Lindgomycetaceae</taxon>
        <taxon>Lindgomyces</taxon>
    </lineage>
</organism>
<evidence type="ECO:0000313" key="1">
    <source>
        <dbReference type="EMBL" id="KAF2474680.1"/>
    </source>
</evidence>
<evidence type="ECO:0000313" key="2">
    <source>
        <dbReference type="Proteomes" id="UP000799755"/>
    </source>
</evidence>
<reference evidence="1" key="1">
    <citation type="journal article" date="2020" name="Stud. Mycol.">
        <title>101 Dothideomycetes genomes: a test case for predicting lifestyles and emergence of pathogens.</title>
        <authorList>
            <person name="Haridas S."/>
            <person name="Albert R."/>
            <person name="Binder M."/>
            <person name="Bloem J."/>
            <person name="Labutti K."/>
            <person name="Salamov A."/>
            <person name="Andreopoulos B."/>
            <person name="Baker S."/>
            <person name="Barry K."/>
            <person name="Bills G."/>
            <person name="Bluhm B."/>
            <person name="Cannon C."/>
            <person name="Castanera R."/>
            <person name="Culley D."/>
            <person name="Daum C."/>
            <person name="Ezra D."/>
            <person name="Gonzalez J."/>
            <person name="Henrissat B."/>
            <person name="Kuo A."/>
            <person name="Liang C."/>
            <person name="Lipzen A."/>
            <person name="Lutzoni F."/>
            <person name="Magnuson J."/>
            <person name="Mondo S."/>
            <person name="Nolan M."/>
            <person name="Ohm R."/>
            <person name="Pangilinan J."/>
            <person name="Park H.-J."/>
            <person name="Ramirez L."/>
            <person name="Alfaro M."/>
            <person name="Sun H."/>
            <person name="Tritt A."/>
            <person name="Yoshinaga Y."/>
            <person name="Zwiers L.-H."/>
            <person name="Turgeon B."/>
            <person name="Goodwin S."/>
            <person name="Spatafora J."/>
            <person name="Crous P."/>
            <person name="Grigoriev I."/>
        </authorList>
    </citation>
    <scope>NUCLEOTIDE SEQUENCE</scope>
    <source>
        <strain evidence="1">ATCC 200398</strain>
    </source>
</reference>